<dbReference type="Proteomes" id="UP000663852">
    <property type="component" value="Unassembled WGS sequence"/>
</dbReference>
<evidence type="ECO:0000313" key="3">
    <source>
        <dbReference type="Proteomes" id="UP000663828"/>
    </source>
</evidence>
<gene>
    <name evidence="2" type="ORF">EDS130_LOCUS43358</name>
    <name evidence="1" type="ORF">XAT740_LOCUS23526</name>
</gene>
<proteinExistence type="predicted"/>
<name>A0A814W7D4_ADIRI</name>
<protein>
    <submittedName>
        <fullName evidence="1">Uncharacterized protein</fullName>
    </submittedName>
</protein>
<accession>A0A814W7D4</accession>
<sequence length="336" mass="37782">MNRSCNNYRFYPVVNKFALILNILAGHNAYEFIRINLPGSLPSATTLKTFNQTINVQINECKFRFDSLKEYLNKTDSNYVFLSEDSTSVISCVSYDATTDCLIGFSPSLLNGIPSINQFKTDSLCELENWFEDLDKSKLINAHVVEPLPNNFSSTVHSRPYILSAYGTNNKYTGMDVFGIDFGRSSVQIIPNVNQKENDHCFITKAASLSSEISIHTLTSIIVLVSEGRLPPYALHIHLFSSQPCEATFRSARALTGTLSTITNFSVLQFMKEACGDEYSLKFPVHHKIRLGEITKYVHNSNTPILKTDDIQKIVMKADLRAESLMNALEISYILE</sequence>
<evidence type="ECO:0000313" key="1">
    <source>
        <dbReference type="EMBL" id="CAF1198328.1"/>
    </source>
</evidence>
<dbReference type="EMBL" id="CAJNOJ010000707">
    <property type="protein sequence ID" value="CAF1512826.1"/>
    <property type="molecule type" value="Genomic_DNA"/>
</dbReference>
<organism evidence="1 3">
    <name type="scientific">Adineta ricciae</name>
    <name type="common">Rotifer</name>
    <dbReference type="NCBI Taxonomy" id="249248"/>
    <lineage>
        <taxon>Eukaryota</taxon>
        <taxon>Metazoa</taxon>
        <taxon>Spiralia</taxon>
        <taxon>Gnathifera</taxon>
        <taxon>Rotifera</taxon>
        <taxon>Eurotatoria</taxon>
        <taxon>Bdelloidea</taxon>
        <taxon>Adinetida</taxon>
        <taxon>Adinetidae</taxon>
        <taxon>Adineta</taxon>
    </lineage>
</organism>
<dbReference type="AlphaFoldDB" id="A0A814W7D4"/>
<keyword evidence="3" id="KW-1185">Reference proteome</keyword>
<dbReference type="OrthoDB" id="10516889at2759"/>
<reference evidence="1" key="1">
    <citation type="submission" date="2021-02" db="EMBL/GenBank/DDBJ databases">
        <authorList>
            <person name="Nowell W R."/>
        </authorList>
    </citation>
    <scope>NUCLEOTIDE SEQUENCE</scope>
</reference>
<dbReference type="Proteomes" id="UP000663828">
    <property type="component" value="Unassembled WGS sequence"/>
</dbReference>
<evidence type="ECO:0000313" key="2">
    <source>
        <dbReference type="EMBL" id="CAF1512826.1"/>
    </source>
</evidence>
<dbReference type="EMBL" id="CAJNOR010001782">
    <property type="protein sequence ID" value="CAF1198328.1"/>
    <property type="molecule type" value="Genomic_DNA"/>
</dbReference>
<comment type="caution">
    <text evidence="1">The sequence shown here is derived from an EMBL/GenBank/DDBJ whole genome shotgun (WGS) entry which is preliminary data.</text>
</comment>